<keyword evidence="3" id="KW-1185">Reference proteome</keyword>
<feature type="non-terminal residue" evidence="2">
    <location>
        <position position="201"/>
    </location>
</feature>
<protein>
    <submittedName>
        <fullName evidence="2">Uncharacterized protein</fullName>
    </submittedName>
</protein>
<dbReference type="AlphaFoldDB" id="A0A6H5HKU7"/>
<evidence type="ECO:0000256" key="1">
    <source>
        <dbReference type="SAM" id="MobiDB-lite"/>
    </source>
</evidence>
<gene>
    <name evidence="2" type="ORF">NTEN_LOCUS22393</name>
</gene>
<organism evidence="2 3">
    <name type="scientific">Nesidiocoris tenuis</name>
    <dbReference type="NCBI Taxonomy" id="355587"/>
    <lineage>
        <taxon>Eukaryota</taxon>
        <taxon>Metazoa</taxon>
        <taxon>Ecdysozoa</taxon>
        <taxon>Arthropoda</taxon>
        <taxon>Hexapoda</taxon>
        <taxon>Insecta</taxon>
        <taxon>Pterygota</taxon>
        <taxon>Neoptera</taxon>
        <taxon>Paraneoptera</taxon>
        <taxon>Hemiptera</taxon>
        <taxon>Heteroptera</taxon>
        <taxon>Panheteroptera</taxon>
        <taxon>Cimicomorpha</taxon>
        <taxon>Miridae</taxon>
        <taxon>Dicyphina</taxon>
        <taxon>Nesidiocoris</taxon>
    </lineage>
</organism>
<proteinExistence type="predicted"/>
<evidence type="ECO:0000313" key="3">
    <source>
        <dbReference type="Proteomes" id="UP000479000"/>
    </source>
</evidence>
<evidence type="ECO:0000313" key="2">
    <source>
        <dbReference type="EMBL" id="CAB0018552.1"/>
    </source>
</evidence>
<feature type="region of interest" description="Disordered" evidence="1">
    <location>
        <begin position="166"/>
        <end position="201"/>
    </location>
</feature>
<dbReference type="EMBL" id="CADCXU010032982">
    <property type="protein sequence ID" value="CAB0018552.1"/>
    <property type="molecule type" value="Genomic_DNA"/>
</dbReference>
<name>A0A6H5HKU7_9HEMI</name>
<sequence length="201" mass="22738">MSNDGKFVDRFPDIRTAGRRNHLPDETAAGCFTFPTTLAEAAEILSRNFPKEKDSAETKSIIVSPHSHYRNYNTQVREILEANVKKGFEAVRAELRETAYKSYWRDEVGKIPDQVPNLPIGMDPENTIFGHKPLARTSAAELLNPKKCRAQIEFEDKIGTEFYRISHNHSQPGEPKRRFGPLVPSTGDVTAKRKRPISDDS</sequence>
<dbReference type="OrthoDB" id="2096280at2759"/>
<dbReference type="Proteomes" id="UP000479000">
    <property type="component" value="Unassembled WGS sequence"/>
</dbReference>
<reference evidence="2 3" key="1">
    <citation type="submission" date="2020-02" db="EMBL/GenBank/DDBJ databases">
        <authorList>
            <person name="Ferguson B K."/>
        </authorList>
    </citation>
    <scope>NUCLEOTIDE SEQUENCE [LARGE SCALE GENOMIC DNA]</scope>
</reference>
<accession>A0A6H5HKU7</accession>